<dbReference type="InterPro" id="IPR000337">
    <property type="entry name" value="GPCR_3"/>
</dbReference>
<keyword evidence="15" id="KW-1185">Reference proteome</keyword>
<evidence type="ECO:0000256" key="1">
    <source>
        <dbReference type="ARBA" id="ARBA00004651"/>
    </source>
</evidence>
<evidence type="ECO:0000256" key="3">
    <source>
        <dbReference type="ARBA" id="ARBA00022692"/>
    </source>
</evidence>
<proteinExistence type="predicted"/>
<dbReference type="Pfam" id="PF07562">
    <property type="entry name" value="NCD3G"/>
    <property type="match status" value="1"/>
</dbReference>
<dbReference type="CDD" id="cd15283">
    <property type="entry name" value="7tmC_V2R_pheromone"/>
    <property type="match status" value="1"/>
</dbReference>
<dbReference type="InterPro" id="IPR017979">
    <property type="entry name" value="GPCR_3_CS"/>
</dbReference>
<dbReference type="InterPro" id="IPR001828">
    <property type="entry name" value="ANF_lig-bd_rcpt"/>
</dbReference>
<evidence type="ECO:0000256" key="2">
    <source>
        <dbReference type="ARBA" id="ARBA00022475"/>
    </source>
</evidence>
<feature type="region of interest" description="Disordered" evidence="12">
    <location>
        <begin position="1"/>
        <end position="33"/>
    </location>
</feature>
<dbReference type="InterPro" id="IPR038550">
    <property type="entry name" value="GPCR_3_9-Cys_sf"/>
</dbReference>
<dbReference type="AlphaFoldDB" id="A0A6P8NSE2"/>
<dbReference type="InterPro" id="IPR011500">
    <property type="entry name" value="GPCR_3_9-Cys_dom"/>
</dbReference>
<comment type="subcellular location">
    <subcellularLocation>
        <location evidence="1">Cell membrane</location>
        <topology evidence="1">Multi-pass membrane protein</topology>
    </subcellularLocation>
</comment>
<dbReference type="FunFam" id="3.40.50.2300:FF:000728">
    <property type="entry name" value="Uncharacterized protein"/>
    <property type="match status" value="1"/>
</dbReference>
<dbReference type="InterPro" id="IPR028082">
    <property type="entry name" value="Peripla_BP_I"/>
</dbReference>
<reference evidence="16" key="1">
    <citation type="submission" date="2025-08" db="UniProtKB">
        <authorList>
            <consortium name="RefSeq"/>
        </authorList>
    </citation>
    <scope>IDENTIFICATION</scope>
</reference>
<keyword evidence="11" id="KW-0175">Coiled coil</keyword>
<evidence type="ECO:0000313" key="16">
    <source>
        <dbReference type="RefSeq" id="XP_033779237.1"/>
    </source>
</evidence>
<keyword evidence="10" id="KW-0807">Transducer</keyword>
<dbReference type="Gene3D" id="3.40.50.2300">
    <property type="match status" value="2"/>
</dbReference>
<accession>A0A6P8NSE2</accession>
<feature type="transmembrane region" description="Helical" evidence="13">
    <location>
        <begin position="830"/>
        <end position="849"/>
    </location>
</feature>
<keyword evidence="7 13" id="KW-0472">Membrane</keyword>
<dbReference type="FunFam" id="2.10.50.30:FF:000003">
    <property type="entry name" value="Vomeronasal 2, receptor 120"/>
    <property type="match status" value="1"/>
</dbReference>
<feature type="compositionally biased region" description="Polar residues" evidence="12">
    <location>
        <begin position="19"/>
        <end position="33"/>
    </location>
</feature>
<evidence type="ECO:0000256" key="10">
    <source>
        <dbReference type="ARBA" id="ARBA00023224"/>
    </source>
</evidence>
<protein>
    <submittedName>
        <fullName evidence="16">Vomeronasal type-2 receptor 26-like</fullName>
    </submittedName>
</protein>
<feature type="transmembrane region" description="Helical" evidence="13">
    <location>
        <begin position="753"/>
        <end position="774"/>
    </location>
</feature>
<evidence type="ECO:0000256" key="11">
    <source>
        <dbReference type="SAM" id="Coils"/>
    </source>
</evidence>
<dbReference type="PRINTS" id="PR01535">
    <property type="entry name" value="VOMERONASL2R"/>
</dbReference>
<dbReference type="PANTHER" id="PTHR24061:SF552">
    <property type="entry name" value="VOMERONASAL TYPE-2 RECEPTOR 26-LIKE"/>
    <property type="match status" value="1"/>
</dbReference>
<dbReference type="CDD" id="cd06365">
    <property type="entry name" value="PBP1_pheromone_receptor"/>
    <property type="match status" value="1"/>
</dbReference>
<dbReference type="Pfam" id="PF00003">
    <property type="entry name" value="7tm_3"/>
    <property type="match status" value="1"/>
</dbReference>
<feature type="transmembrane region" description="Helical" evidence="13">
    <location>
        <begin position="786"/>
        <end position="810"/>
    </location>
</feature>
<dbReference type="SUPFAM" id="SSF53822">
    <property type="entry name" value="Periplasmic binding protein-like I"/>
    <property type="match status" value="1"/>
</dbReference>
<feature type="transmembrane region" description="Helical" evidence="13">
    <location>
        <begin position="936"/>
        <end position="958"/>
    </location>
</feature>
<evidence type="ECO:0000256" key="8">
    <source>
        <dbReference type="ARBA" id="ARBA00023170"/>
    </source>
</evidence>
<sequence length="990" mass="111749">MPIKLTQPAKDKPAKTPSMAASNSISRHPPQHNNGMQISVCHLSKLYTVLEEVKDSSVRHAARIQQAEERISVKEDRAVVVDQCISMLETHIKQLEERAEDLENRGRQNNLRIIGLPETVSDPSERTWRFLGYLYKDLALNKYLRDKWSDYYGTNCKPDLYPGLFWETSKVVSWGFIIAYVSEKKRKQEAELLALSGELQQLLNLQYYRHFLAFYYAIEEINQNPEILPNITLGFHIADSCTEAIISLCGALITLSGEKDPIPGYSCYQQGQLAGVIGSLSSATTYAISKLTGLYRYPQISYGAMDLLFNNRIEFPSFYRTVPNDRSQYQGLIQLLNFFRWNWVGILTSNDEGDQRNCEELKREIIRSGSCVAFMEVIPRIFYVPEQQHTRHRQIIKMVNNSLANVVILYSTASYLALEFSIFDDWRKIVNKVWIISAAISSLLNLNTPDAVSYCFIFNGSLAFSISKGEIPGFKDFLYSIHPSTFPEPSFLESLWKNAFISCEECTGKEMLSNLSHSQFDVDNFQFTYSLYTSVYVLAHALHNMYTAKIQSGGDLKVEFQPWQLNHYIKQVRFKTRDGREVFFDDKGNVPAYFDIANWILLPDGSLGSIKVGSFNQSAPEGQQLIVNQSAILWNPYFNQIPHSVCSESCAPGYRKILSPEKQVCCFDCVPCSEGEFSNSLDAENCVKCPEDQWPSEKKEQCLPRVIEFLSYNDLLGAAVASIAVFFSIITATILGIFIKYRDTPVVKANNRDLSYILLTSLILSFLCPLLFIGRTGRVNCLLRQVSFGIIFGTAISSVLAKTITVLLAFKATKPNSKLSKWVGTRVSNYVVLLCSSGEIVICTAWLLISPPFPDYDIQSEKGKMILQCNEGSTIAFYSVIGYVGFLALLSFIVAFLARKLPDSFNEAQLITFSMLVFCSVWVSFIPAYLSTKGKYMVAVEIFAILASSAGLLGCIFLPKCYIIVLRPDLNTKDHLTGKKFSNKPDFSSF</sequence>
<dbReference type="GeneID" id="117349755"/>
<dbReference type="PANTHER" id="PTHR24061">
    <property type="entry name" value="CALCIUM-SENSING RECEPTOR-RELATED"/>
    <property type="match status" value="1"/>
</dbReference>
<evidence type="ECO:0000256" key="7">
    <source>
        <dbReference type="ARBA" id="ARBA00023136"/>
    </source>
</evidence>
<keyword evidence="8" id="KW-0675">Receptor</keyword>
<dbReference type="GO" id="GO:0004930">
    <property type="term" value="F:G protein-coupled receptor activity"/>
    <property type="evidence" value="ECO:0007669"/>
    <property type="project" value="UniProtKB-KW"/>
</dbReference>
<dbReference type="KEGG" id="gsh:117349755"/>
<keyword evidence="2" id="KW-1003">Cell membrane</keyword>
<keyword evidence="4" id="KW-0732">Signal</keyword>
<evidence type="ECO:0000256" key="9">
    <source>
        <dbReference type="ARBA" id="ARBA00023180"/>
    </source>
</evidence>
<dbReference type="InterPro" id="IPR000068">
    <property type="entry name" value="GPCR_3_Ca_sens_rcpt-rel"/>
</dbReference>
<dbReference type="GO" id="GO:0005886">
    <property type="term" value="C:plasma membrane"/>
    <property type="evidence" value="ECO:0007669"/>
    <property type="project" value="UniProtKB-SubCell"/>
</dbReference>
<evidence type="ECO:0000256" key="6">
    <source>
        <dbReference type="ARBA" id="ARBA00023040"/>
    </source>
</evidence>
<dbReference type="InterPro" id="IPR004073">
    <property type="entry name" value="GPCR_3_vmron_rcpt_2"/>
</dbReference>
<keyword evidence="5 13" id="KW-1133">Transmembrane helix</keyword>
<dbReference type="RefSeq" id="XP_033779237.1">
    <property type="nucleotide sequence ID" value="XM_033923346.1"/>
</dbReference>
<dbReference type="PROSITE" id="PS00980">
    <property type="entry name" value="G_PROTEIN_RECEP_F3_2"/>
    <property type="match status" value="1"/>
</dbReference>
<dbReference type="InParanoid" id="A0A6P8NSE2"/>
<dbReference type="Gene3D" id="2.10.50.30">
    <property type="entry name" value="GPCR, family 3, nine cysteines domain"/>
    <property type="match status" value="1"/>
</dbReference>
<keyword evidence="6" id="KW-0297">G-protein coupled receptor</keyword>
<dbReference type="PRINTS" id="PR00248">
    <property type="entry name" value="GPCRMGR"/>
</dbReference>
<feature type="domain" description="G-protein coupled receptors family 3 profile" evidence="14">
    <location>
        <begin position="716"/>
        <end position="980"/>
    </location>
</feature>
<feature type="coiled-coil region" evidence="11">
    <location>
        <begin position="50"/>
        <end position="112"/>
    </location>
</feature>
<feature type="transmembrane region" description="Helical" evidence="13">
    <location>
        <begin position="875"/>
        <end position="898"/>
    </location>
</feature>
<feature type="transmembrane region" description="Helical" evidence="13">
    <location>
        <begin position="910"/>
        <end position="930"/>
    </location>
</feature>
<dbReference type="OrthoDB" id="5984008at2759"/>
<evidence type="ECO:0000256" key="5">
    <source>
        <dbReference type="ARBA" id="ARBA00022989"/>
    </source>
</evidence>
<evidence type="ECO:0000256" key="13">
    <source>
        <dbReference type="SAM" id="Phobius"/>
    </source>
</evidence>
<evidence type="ECO:0000313" key="15">
    <source>
        <dbReference type="Proteomes" id="UP000515159"/>
    </source>
</evidence>
<evidence type="ECO:0000256" key="12">
    <source>
        <dbReference type="SAM" id="MobiDB-lite"/>
    </source>
</evidence>
<keyword evidence="9" id="KW-0325">Glycoprotein</keyword>
<feature type="transmembrane region" description="Helical" evidence="13">
    <location>
        <begin position="715"/>
        <end position="741"/>
    </location>
</feature>
<dbReference type="Proteomes" id="UP000515159">
    <property type="component" value="Chromosome 16"/>
</dbReference>
<dbReference type="InterPro" id="IPR017978">
    <property type="entry name" value="GPCR_3_C"/>
</dbReference>
<organism evidence="15 16">
    <name type="scientific">Geotrypetes seraphini</name>
    <name type="common">Gaboon caecilian</name>
    <name type="synonym">Caecilia seraphini</name>
    <dbReference type="NCBI Taxonomy" id="260995"/>
    <lineage>
        <taxon>Eukaryota</taxon>
        <taxon>Metazoa</taxon>
        <taxon>Chordata</taxon>
        <taxon>Craniata</taxon>
        <taxon>Vertebrata</taxon>
        <taxon>Euteleostomi</taxon>
        <taxon>Amphibia</taxon>
        <taxon>Gymnophiona</taxon>
        <taxon>Geotrypetes</taxon>
    </lineage>
</organism>
<dbReference type="FunFam" id="3.40.50.2300:FF:000125">
    <property type="entry name" value="Vomeronasal 2, receptor 88"/>
    <property type="match status" value="1"/>
</dbReference>
<keyword evidence="3 13" id="KW-0812">Transmembrane</keyword>
<dbReference type="Pfam" id="PF01094">
    <property type="entry name" value="ANF_receptor"/>
    <property type="match status" value="1"/>
</dbReference>
<name>A0A6P8NSE2_GEOSA</name>
<gene>
    <name evidence="16" type="primary">LOC117349755</name>
</gene>
<evidence type="ECO:0000259" key="14">
    <source>
        <dbReference type="PROSITE" id="PS50259"/>
    </source>
</evidence>
<evidence type="ECO:0000256" key="4">
    <source>
        <dbReference type="ARBA" id="ARBA00022729"/>
    </source>
</evidence>
<dbReference type="PROSITE" id="PS50259">
    <property type="entry name" value="G_PROTEIN_RECEP_F3_4"/>
    <property type="match status" value="1"/>
</dbReference>